<proteinExistence type="inferred from homology"/>
<dbReference type="InterPro" id="IPR037523">
    <property type="entry name" value="VOC_core"/>
</dbReference>
<evidence type="ECO:0000313" key="17">
    <source>
        <dbReference type="EMBL" id="OYO24944.1"/>
    </source>
</evidence>
<evidence type="ECO:0000256" key="4">
    <source>
        <dbReference type="ARBA" id="ARBA00011881"/>
    </source>
</evidence>
<keyword evidence="9 15" id="KW-0058">Aromatic hydrocarbons catabolism</keyword>
<organism evidence="17 18">
    <name type="scientific">Enemella dayhoffiae</name>
    <dbReference type="NCBI Taxonomy" id="2016507"/>
    <lineage>
        <taxon>Bacteria</taxon>
        <taxon>Bacillati</taxon>
        <taxon>Actinomycetota</taxon>
        <taxon>Actinomycetes</taxon>
        <taxon>Propionibacteriales</taxon>
        <taxon>Propionibacteriaceae</taxon>
        <taxon>Enemella</taxon>
    </lineage>
</organism>
<keyword evidence="18" id="KW-1185">Reference proteome</keyword>
<accession>A0A255HF69</accession>
<evidence type="ECO:0000256" key="15">
    <source>
        <dbReference type="RuleBase" id="RU000683"/>
    </source>
</evidence>
<keyword evidence="7" id="KW-0479">Metal-binding</keyword>
<evidence type="ECO:0000256" key="8">
    <source>
        <dbReference type="ARBA" id="ARBA00022737"/>
    </source>
</evidence>
<comment type="subunit">
    <text evidence="4">Homotetramer.</text>
</comment>
<evidence type="ECO:0000313" key="18">
    <source>
        <dbReference type="Proteomes" id="UP000216311"/>
    </source>
</evidence>
<dbReference type="SUPFAM" id="SSF54593">
    <property type="entry name" value="Glyoxalase/Bleomycin resistance protein/Dihydroxybiphenyl dioxygenase"/>
    <property type="match status" value="1"/>
</dbReference>
<dbReference type="Proteomes" id="UP000216311">
    <property type="component" value="Unassembled WGS sequence"/>
</dbReference>
<evidence type="ECO:0000256" key="14">
    <source>
        <dbReference type="ARBA" id="ARBA00031146"/>
    </source>
</evidence>
<evidence type="ECO:0000256" key="6">
    <source>
        <dbReference type="ARBA" id="ARBA00022190"/>
    </source>
</evidence>
<dbReference type="InterPro" id="IPR000486">
    <property type="entry name" value="Xdiol_ring_cleave_dOase_1/2"/>
</dbReference>
<name>A0A255HF69_9ACTN</name>
<evidence type="ECO:0000256" key="2">
    <source>
        <dbReference type="ARBA" id="ARBA00001954"/>
    </source>
</evidence>
<evidence type="ECO:0000256" key="3">
    <source>
        <dbReference type="ARBA" id="ARBA00008784"/>
    </source>
</evidence>
<evidence type="ECO:0000256" key="13">
    <source>
        <dbReference type="ARBA" id="ARBA00030369"/>
    </source>
</evidence>
<dbReference type="Pfam" id="PF00903">
    <property type="entry name" value="Glyoxalase"/>
    <property type="match status" value="1"/>
</dbReference>
<dbReference type="InterPro" id="IPR004360">
    <property type="entry name" value="Glyas_Fos-R_dOase_dom"/>
</dbReference>
<comment type="caution">
    <text evidence="17">The sequence shown here is derived from an EMBL/GenBank/DDBJ whole genome shotgun (WGS) entry which is preliminary data.</text>
</comment>
<sequence length="304" mass="34067">MGVIRLGYVHARVTDLDEAKQHYERTLGMKFQGDIDGKAYFKGWDEWDHHSLVLEEGGVGLVKLGYKVANNEDLEQIEQKAKTFGAMTERMSKGDNPEVGDGLRIITPSDHVIEVYSEMTAVSNEVGFINPEVFPRELAGVGVPAIDHALITAEDPALTEKFFMDVLDFFPTERVQTSLDDDHQLAGSWLSARMKVHDIAVIGGPQAKLHHFAFQLDDWSKVGRAASLFSMDDVSVDIGPTQHGITRGTTIYFFDPCGNRNEVFAGGYHAYRDRPVVRWTVDQLGKGIFYVDRELNERFTTVLT</sequence>
<evidence type="ECO:0000256" key="12">
    <source>
        <dbReference type="ARBA" id="ARBA00023004"/>
    </source>
</evidence>
<dbReference type="InterPro" id="IPR029068">
    <property type="entry name" value="Glyas_Bleomycin-R_OHBP_Dase"/>
</dbReference>
<dbReference type="Gene3D" id="3.10.180.10">
    <property type="entry name" value="2,3-Dihydroxybiphenyl 1,2-Dioxygenase, domain 1"/>
    <property type="match status" value="2"/>
</dbReference>
<keyword evidence="12 15" id="KW-0408">Iron</keyword>
<dbReference type="EC" id="1.13.11.2" evidence="5"/>
<keyword evidence="11 15" id="KW-0560">Oxidoreductase</keyword>
<evidence type="ECO:0000256" key="9">
    <source>
        <dbReference type="ARBA" id="ARBA00022797"/>
    </source>
</evidence>
<evidence type="ECO:0000256" key="1">
    <source>
        <dbReference type="ARBA" id="ARBA00000163"/>
    </source>
</evidence>
<protein>
    <recommendedName>
        <fullName evidence="6">Metapyrocatechase</fullName>
        <ecNumber evidence="5">1.13.11.2</ecNumber>
    </recommendedName>
    <alternativeName>
        <fullName evidence="14">CatO2ase</fullName>
    </alternativeName>
    <alternativeName>
        <fullName evidence="13">Catechol 2,3-dioxygenase</fullName>
    </alternativeName>
</protein>
<evidence type="ECO:0000256" key="7">
    <source>
        <dbReference type="ARBA" id="ARBA00022723"/>
    </source>
</evidence>
<feature type="domain" description="VOC" evidence="16">
    <location>
        <begin position="5"/>
        <end position="118"/>
    </location>
</feature>
<dbReference type="EMBL" id="NMVQ01000001">
    <property type="protein sequence ID" value="OYO24944.1"/>
    <property type="molecule type" value="Genomic_DNA"/>
</dbReference>
<dbReference type="GO" id="GO:0018577">
    <property type="term" value="F:catechol 2,3-dioxygenase activity"/>
    <property type="evidence" value="ECO:0007669"/>
    <property type="project" value="UniProtKB-EC"/>
</dbReference>
<evidence type="ECO:0000259" key="16">
    <source>
        <dbReference type="PROSITE" id="PS51819"/>
    </source>
</evidence>
<evidence type="ECO:0000256" key="5">
    <source>
        <dbReference type="ARBA" id="ARBA00013117"/>
    </source>
</evidence>
<dbReference type="GO" id="GO:0008198">
    <property type="term" value="F:ferrous iron binding"/>
    <property type="evidence" value="ECO:0007669"/>
    <property type="project" value="InterPro"/>
</dbReference>
<comment type="cofactor">
    <cofactor evidence="2 15">
        <name>Fe(2+)</name>
        <dbReference type="ChEBI" id="CHEBI:29033"/>
    </cofactor>
</comment>
<comment type="similarity">
    <text evidence="3 15">Belongs to the extradiol ring-cleavage dioxygenase family.</text>
</comment>
<dbReference type="AlphaFoldDB" id="A0A255HF69"/>
<dbReference type="RefSeq" id="WP_094362151.1">
    <property type="nucleotide sequence ID" value="NZ_NMVQ01000001.1"/>
</dbReference>
<dbReference type="PROSITE" id="PS00082">
    <property type="entry name" value="EXTRADIOL_DIOXYGENAS"/>
    <property type="match status" value="1"/>
</dbReference>
<keyword evidence="10 15" id="KW-0223">Dioxygenase</keyword>
<dbReference type="InterPro" id="IPR017624">
    <property type="entry name" value="Catechol_2-3_dOase"/>
</dbReference>
<dbReference type="NCBIfam" id="TIGR03211">
    <property type="entry name" value="catechol_2_3"/>
    <property type="match status" value="1"/>
</dbReference>
<comment type="catalytic activity">
    <reaction evidence="1">
        <text>catechol + O2 = (2Z,4E)-2-hydroxy-6-oxohexa-2,4-dienoate + H(+)</text>
        <dbReference type="Rhea" id="RHEA:17337"/>
        <dbReference type="ChEBI" id="CHEBI:15378"/>
        <dbReference type="ChEBI" id="CHEBI:15379"/>
        <dbReference type="ChEBI" id="CHEBI:18135"/>
        <dbReference type="ChEBI" id="CHEBI:71198"/>
        <dbReference type="EC" id="1.13.11.2"/>
    </reaction>
</comment>
<gene>
    <name evidence="17" type="ORF">CGZ93_00225</name>
</gene>
<reference evidence="17 18" key="1">
    <citation type="submission" date="2017-07" db="EMBL/GenBank/DDBJ databases">
        <title>Draft whole genome sequences of clinical Proprionibacteriaceae strains.</title>
        <authorList>
            <person name="Bernier A.-M."/>
            <person name="Bernard K."/>
            <person name="Domingo M.-C."/>
        </authorList>
    </citation>
    <scope>NUCLEOTIDE SEQUENCE [LARGE SCALE GENOMIC DNA]</scope>
    <source>
        <strain evidence="17 18">NML 130396</strain>
    </source>
</reference>
<dbReference type="PROSITE" id="PS51819">
    <property type="entry name" value="VOC"/>
    <property type="match status" value="2"/>
</dbReference>
<feature type="domain" description="VOC" evidence="16">
    <location>
        <begin position="145"/>
        <end position="266"/>
    </location>
</feature>
<dbReference type="OrthoDB" id="3827654at2"/>
<keyword evidence="8" id="KW-0677">Repeat</keyword>
<dbReference type="InterPro" id="IPR054560">
    <property type="entry name" value="XylE-like_N"/>
</dbReference>
<evidence type="ECO:0000256" key="11">
    <source>
        <dbReference type="ARBA" id="ARBA00023002"/>
    </source>
</evidence>
<evidence type="ECO:0000256" key="10">
    <source>
        <dbReference type="ARBA" id="ARBA00022964"/>
    </source>
</evidence>
<dbReference type="Pfam" id="PF22247">
    <property type="entry name" value="Diox-like_N"/>
    <property type="match status" value="1"/>
</dbReference>